<dbReference type="STRING" id="655015.B1812_16475"/>
<evidence type="ECO:0000313" key="3">
    <source>
        <dbReference type="Proteomes" id="UP000193978"/>
    </source>
</evidence>
<organism evidence="2 3">
    <name type="scientific">Methylocystis bryophila</name>
    <dbReference type="NCBI Taxonomy" id="655015"/>
    <lineage>
        <taxon>Bacteria</taxon>
        <taxon>Pseudomonadati</taxon>
        <taxon>Pseudomonadota</taxon>
        <taxon>Alphaproteobacteria</taxon>
        <taxon>Hyphomicrobiales</taxon>
        <taxon>Methylocystaceae</taxon>
        <taxon>Methylocystis</taxon>
    </lineage>
</organism>
<keyword evidence="1" id="KW-0812">Transmembrane</keyword>
<name>A0A1W6MXY0_9HYPH</name>
<sequence length="70" mass="7430">METCDKPVAEMATGDALKCAWDKGVDALSTVVHSPGSASINDWALAFLAALVLLNLLLLVLRLLLPSRPL</sequence>
<dbReference type="Proteomes" id="UP000193978">
    <property type="component" value="Chromosome"/>
</dbReference>
<gene>
    <name evidence="2" type="ORF">B1812_16475</name>
</gene>
<evidence type="ECO:0000313" key="2">
    <source>
        <dbReference type="EMBL" id="ARN82413.1"/>
    </source>
</evidence>
<keyword evidence="3" id="KW-1185">Reference proteome</keyword>
<dbReference type="KEGG" id="mbry:B1812_16475"/>
<keyword evidence="1" id="KW-1133">Transmembrane helix</keyword>
<proteinExistence type="predicted"/>
<accession>A0A1W6MXY0</accession>
<feature type="transmembrane region" description="Helical" evidence="1">
    <location>
        <begin position="43"/>
        <end position="65"/>
    </location>
</feature>
<dbReference type="EMBL" id="CP019948">
    <property type="protein sequence ID" value="ARN82413.1"/>
    <property type="molecule type" value="Genomic_DNA"/>
</dbReference>
<protein>
    <submittedName>
        <fullName evidence="2">Uncharacterized protein</fullName>
    </submittedName>
</protein>
<evidence type="ECO:0000256" key="1">
    <source>
        <dbReference type="SAM" id="Phobius"/>
    </source>
</evidence>
<reference evidence="2 3" key="1">
    <citation type="submission" date="2017-02" db="EMBL/GenBank/DDBJ databases">
        <authorList>
            <person name="Peterson S.W."/>
        </authorList>
    </citation>
    <scope>NUCLEOTIDE SEQUENCE [LARGE SCALE GENOMIC DNA]</scope>
    <source>
        <strain evidence="2 3">S285</strain>
    </source>
</reference>
<dbReference type="AlphaFoldDB" id="A0A1W6MXY0"/>
<keyword evidence="1" id="KW-0472">Membrane</keyword>